<feature type="chain" id="PRO_5032991078" description="PLAT domain-containing protein" evidence="4">
    <location>
        <begin position="20"/>
        <end position="826"/>
    </location>
</feature>
<gene>
    <name evidence="6" type="ORF">IZO911_LOCUS1314</name>
</gene>
<dbReference type="Pfam" id="PF01477">
    <property type="entry name" value="PLAT"/>
    <property type="match status" value="1"/>
</dbReference>
<feature type="signal peptide" evidence="4">
    <location>
        <begin position="1"/>
        <end position="19"/>
    </location>
</feature>
<evidence type="ECO:0000313" key="6">
    <source>
        <dbReference type="EMBL" id="CAF0717342.1"/>
    </source>
</evidence>
<keyword evidence="3" id="KW-0472">Membrane</keyword>
<evidence type="ECO:0000256" key="2">
    <source>
        <dbReference type="SAM" id="MobiDB-lite"/>
    </source>
</evidence>
<feature type="transmembrane region" description="Helical" evidence="3">
    <location>
        <begin position="629"/>
        <end position="654"/>
    </location>
</feature>
<dbReference type="InterPro" id="IPR036392">
    <property type="entry name" value="PLAT/LH2_dom_sf"/>
</dbReference>
<feature type="compositionally biased region" description="Basic and acidic residues" evidence="2">
    <location>
        <begin position="791"/>
        <end position="801"/>
    </location>
</feature>
<accession>A0A813MF89</accession>
<keyword evidence="4" id="KW-0732">Signal</keyword>
<name>A0A813MF89_9BILA</name>
<comment type="caution">
    <text evidence="6">The sequence shown here is derived from an EMBL/GenBank/DDBJ whole genome shotgun (WGS) entry which is preliminary data.</text>
</comment>
<comment type="caution">
    <text evidence="1">Lacks conserved residue(s) required for the propagation of feature annotation.</text>
</comment>
<dbReference type="EMBL" id="CAJNOE010000006">
    <property type="protein sequence ID" value="CAF0717342.1"/>
    <property type="molecule type" value="Genomic_DNA"/>
</dbReference>
<dbReference type="Gene3D" id="2.40.180.10">
    <property type="entry name" value="Catalase core domain"/>
    <property type="match status" value="1"/>
</dbReference>
<protein>
    <recommendedName>
        <fullName evidence="5">PLAT domain-containing protein</fullName>
    </recommendedName>
</protein>
<organism evidence="6 7">
    <name type="scientific">Adineta steineri</name>
    <dbReference type="NCBI Taxonomy" id="433720"/>
    <lineage>
        <taxon>Eukaryota</taxon>
        <taxon>Metazoa</taxon>
        <taxon>Spiralia</taxon>
        <taxon>Gnathifera</taxon>
        <taxon>Rotifera</taxon>
        <taxon>Eurotatoria</taxon>
        <taxon>Bdelloidea</taxon>
        <taxon>Adinetida</taxon>
        <taxon>Adinetidae</taxon>
        <taxon>Adineta</taxon>
    </lineage>
</organism>
<feature type="region of interest" description="Disordered" evidence="2">
    <location>
        <begin position="789"/>
        <end position="826"/>
    </location>
</feature>
<feature type="region of interest" description="Disordered" evidence="2">
    <location>
        <begin position="100"/>
        <end position="122"/>
    </location>
</feature>
<reference evidence="6" key="1">
    <citation type="submission" date="2021-02" db="EMBL/GenBank/DDBJ databases">
        <authorList>
            <person name="Nowell W R."/>
        </authorList>
    </citation>
    <scope>NUCLEOTIDE SEQUENCE</scope>
</reference>
<evidence type="ECO:0000256" key="3">
    <source>
        <dbReference type="SAM" id="Phobius"/>
    </source>
</evidence>
<feature type="domain" description="PLAT" evidence="5">
    <location>
        <begin position="127"/>
        <end position="243"/>
    </location>
</feature>
<sequence>MAVALAWILCPIIFGSIDLRNDEKKFDGQSTTLKKKAIDAGKATKLALTCSKIDSWPLDSIEISDSTRKSKQKFLLAQPIDSNTSTIDLYPEGSIVKFPFDTQQQPARKNKPKSAQGATANDANKPAQYLVSVKTGSAMGSGTDAHVFITLNGDKQKITRHQLDVPESGRNAFEKNSKDDFKFTDVDVGQLKTITLEHDNSGAASGWFVDFVEVTVNGKTTKFPVSRWLDADEDDKRISLELEPNKKPGSMAQAEYGIAKIVYAETLNTYQTRFYLVFLNDTQILTRCDFFLYYPGVTNINNGTGGIHSLYLERNVFVAQPLALASGLAQIWTNQNPNVQPGTLLIQLQNQMQYICSGGKKSFRVDYLIQSLSPNINVNNLIPPPNSAFDQLYGRYVNTSHCIPYQAYWIYLIEPRPSNDAVRVALENAWRQSNNNLLINVSPQFYSDSTYLTNNNQTLTRLTYTINLNGSDLPSLAVTQPLTNSILLSNLYTNIPYKRFSIYIDGNAINLTSSTTLAMLNQALRTSWSLANSNLFSATDVLIPSINSLLLTTGQTRIDYMIGLRSGDIGDYSQPSERLYTQIFNQTGLQTLVYTRYILTGNNQAIINNDQRVNLPFYQRSGPFYGLDWWIILILVVGILTIWLIICLICYICCRRRSINISHHQNYKTTLPTPPPPPTTIVTTRQIDILTREQNYHPVSLSSLTLDEQQRISPPELQERNPSVVVQDIHHVSKNESVYATGAAPYPSSRRSISVIDLQDQPSTIEFRRPHRTSRSVSPSNTFRYILPFNSHREEKQRNHEQTSLGNRQDVPITVTKSPMYSDEYL</sequence>
<dbReference type="SUPFAM" id="SSF49723">
    <property type="entry name" value="Lipase/lipooxygenase domain (PLAT/LH2 domain)"/>
    <property type="match status" value="1"/>
</dbReference>
<dbReference type="SMART" id="SM00308">
    <property type="entry name" value="LH2"/>
    <property type="match status" value="1"/>
</dbReference>
<dbReference type="InterPro" id="IPR052970">
    <property type="entry name" value="Inner_ear_hair_cell_LOXHD"/>
</dbReference>
<dbReference type="AlphaFoldDB" id="A0A813MF89"/>
<dbReference type="PROSITE" id="PS50095">
    <property type="entry name" value="PLAT"/>
    <property type="match status" value="1"/>
</dbReference>
<evidence type="ECO:0000313" key="7">
    <source>
        <dbReference type="Proteomes" id="UP000663860"/>
    </source>
</evidence>
<proteinExistence type="predicted"/>
<keyword evidence="3" id="KW-1133">Transmembrane helix</keyword>
<evidence type="ECO:0000256" key="4">
    <source>
        <dbReference type="SAM" id="SignalP"/>
    </source>
</evidence>
<evidence type="ECO:0000256" key="1">
    <source>
        <dbReference type="PROSITE-ProRule" id="PRU00152"/>
    </source>
</evidence>
<dbReference type="PANTHER" id="PTHR45901">
    <property type="entry name" value="PROTEIN CBG12474"/>
    <property type="match status" value="1"/>
</dbReference>
<dbReference type="Proteomes" id="UP000663860">
    <property type="component" value="Unassembled WGS sequence"/>
</dbReference>
<dbReference type="InterPro" id="IPR001024">
    <property type="entry name" value="PLAT/LH2_dom"/>
</dbReference>
<dbReference type="PANTHER" id="PTHR45901:SF3">
    <property type="entry name" value="LIPOXYGENASE HOMOLOGY DOMAIN-CONTAINING PROTEIN 1"/>
    <property type="match status" value="1"/>
</dbReference>
<evidence type="ECO:0000259" key="5">
    <source>
        <dbReference type="PROSITE" id="PS50095"/>
    </source>
</evidence>
<keyword evidence="3" id="KW-0812">Transmembrane</keyword>